<dbReference type="AlphaFoldDB" id="A0A498I817"/>
<dbReference type="EMBL" id="RDQH01000339">
    <property type="protein sequence ID" value="RXH79029.1"/>
    <property type="molecule type" value="Genomic_DNA"/>
</dbReference>
<dbReference type="Pfam" id="PF03446">
    <property type="entry name" value="NAD_binding_2"/>
    <property type="match status" value="1"/>
</dbReference>
<dbReference type="Proteomes" id="UP000290289">
    <property type="component" value="Chromosome 13"/>
</dbReference>
<evidence type="ECO:0000313" key="4">
    <source>
        <dbReference type="Proteomes" id="UP000290289"/>
    </source>
</evidence>
<proteinExistence type="predicted"/>
<dbReference type="GO" id="GO:0050661">
    <property type="term" value="F:NADP binding"/>
    <property type="evidence" value="ECO:0007669"/>
    <property type="project" value="InterPro"/>
</dbReference>
<dbReference type="GO" id="GO:0016616">
    <property type="term" value="F:oxidoreductase activity, acting on the CH-OH group of donors, NAD or NADP as acceptor"/>
    <property type="evidence" value="ECO:0007669"/>
    <property type="project" value="UniProtKB-ARBA"/>
</dbReference>
<gene>
    <name evidence="3" type="ORF">DVH24_040176</name>
</gene>
<evidence type="ECO:0000259" key="2">
    <source>
        <dbReference type="Pfam" id="PF03446"/>
    </source>
</evidence>
<name>A0A498I817_MALDO</name>
<feature type="region of interest" description="Disordered" evidence="1">
    <location>
        <begin position="47"/>
        <end position="91"/>
    </location>
</feature>
<dbReference type="InterPro" id="IPR006115">
    <property type="entry name" value="6PGDH_NADP-bd"/>
</dbReference>
<keyword evidence="4" id="KW-1185">Reference proteome</keyword>
<evidence type="ECO:0000256" key="1">
    <source>
        <dbReference type="SAM" id="MobiDB-lite"/>
    </source>
</evidence>
<protein>
    <recommendedName>
        <fullName evidence="2">6-phosphogluconate dehydrogenase NADP-binding domain-containing protein</fullName>
    </recommendedName>
</protein>
<dbReference type="STRING" id="3750.A0A498I817"/>
<feature type="compositionally biased region" description="Acidic residues" evidence="1">
    <location>
        <begin position="54"/>
        <end position="65"/>
    </location>
</feature>
<feature type="domain" description="6-phosphogluconate dehydrogenase NADP-binding" evidence="2">
    <location>
        <begin position="10"/>
        <end position="38"/>
    </location>
</feature>
<comment type="caution">
    <text evidence="3">The sequence shown here is derived from an EMBL/GenBank/DDBJ whole genome shotgun (WGS) entry which is preliminary data.</text>
</comment>
<reference evidence="3 4" key="1">
    <citation type="submission" date="2018-10" db="EMBL/GenBank/DDBJ databases">
        <title>A high-quality apple genome assembly.</title>
        <authorList>
            <person name="Hu J."/>
        </authorList>
    </citation>
    <scope>NUCLEOTIDE SEQUENCE [LARGE SCALE GENOMIC DNA]</scope>
    <source>
        <strain evidence="4">cv. HFTH1</strain>
        <tissue evidence="3">Young leaf</tissue>
    </source>
</reference>
<dbReference type="InterPro" id="IPR036291">
    <property type="entry name" value="NAD(P)-bd_dom_sf"/>
</dbReference>
<organism evidence="3 4">
    <name type="scientific">Malus domestica</name>
    <name type="common">Apple</name>
    <name type="synonym">Pyrus malus</name>
    <dbReference type="NCBI Taxonomy" id="3750"/>
    <lineage>
        <taxon>Eukaryota</taxon>
        <taxon>Viridiplantae</taxon>
        <taxon>Streptophyta</taxon>
        <taxon>Embryophyta</taxon>
        <taxon>Tracheophyta</taxon>
        <taxon>Spermatophyta</taxon>
        <taxon>Magnoliopsida</taxon>
        <taxon>eudicotyledons</taxon>
        <taxon>Gunneridae</taxon>
        <taxon>Pentapetalae</taxon>
        <taxon>rosids</taxon>
        <taxon>fabids</taxon>
        <taxon>Rosales</taxon>
        <taxon>Rosaceae</taxon>
        <taxon>Amygdaloideae</taxon>
        <taxon>Maleae</taxon>
        <taxon>Malus</taxon>
    </lineage>
</organism>
<evidence type="ECO:0000313" key="3">
    <source>
        <dbReference type="EMBL" id="RXH79029.1"/>
    </source>
</evidence>
<dbReference type="SUPFAM" id="SSF51735">
    <property type="entry name" value="NAD(P)-binding Rossmann-fold domains"/>
    <property type="match status" value="1"/>
</dbReference>
<accession>A0A498I817</accession>
<sequence>MEASPALSHIGLAGLAVMGQNLALNIAEKGFPISVYNPRDFVLSIERPRFLEGKEDEEGNEDEEEGGRREHRAHAPMSHISHTSHNPQALGLAIPAGPVARALSPRLSPEQPATLEPHPPAVGPFLLACLPSNQQRWSCSKVVHYQSFWSFNE</sequence>
<dbReference type="Gene3D" id="3.40.50.720">
    <property type="entry name" value="NAD(P)-binding Rossmann-like Domain"/>
    <property type="match status" value="1"/>
</dbReference>